<dbReference type="InterPro" id="IPR024156">
    <property type="entry name" value="Small_GTPase_ARF"/>
</dbReference>
<evidence type="ECO:0000313" key="4">
    <source>
        <dbReference type="EMBL" id="CAI9936557.1"/>
    </source>
</evidence>
<proteinExistence type="predicted"/>
<dbReference type="SMART" id="SM00177">
    <property type="entry name" value="ARF"/>
    <property type="match status" value="1"/>
</dbReference>
<dbReference type="Pfam" id="PF00025">
    <property type="entry name" value="Arf"/>
    <property type="match status" value="1"/>
</dbReference>
<evidence type="ECO:0000256" key="2">
    <source>
        <dbReference type="ARBA" id="ARBA00023134"/>
    </source>
</evidence>
<keyword evidence="2 3" id="KW-0342">GTP-binding</keyword>
<accession>A0AA86PJ42</accession>
<dbReference type="GO" id="GO:0005525">
    <property type="term" value="F:GTP binding"/>
    <property type="evidence" value="ECO:0007669"/>
    <property type="project" value="UniProtKB-KW"/>
</dbReference>
<dbReference type="Proteomes" id="UP001642409">
    <property type="component" value="Unassembled WGS sequence"/>
</dbReference>
<reference evidence="4" key="1">
    <citation type="submission" date="2023-06" db="EMBL/GenBank/DDBJ databases">
        <authorList>
            <person name="Kurt Z."/>
        </authorList>
    </citation>
    <scope>NUCLEOTIDE SEQUENCE</scope>
</reference>
<dbReference type="InterPro" id="IPR027417">
    <property type="entry name" value="P-loop_NTPase"/>
</dbReference>
<evidence type="ECO:0000313" key="5">
    <source>
        <dbReference type="EMBL" id="CAL6060257.1"/>
    </source>
</evidence>
<dbReference type="EMBL" id="CATOUU010000637">
    <property type="protein sequence ID" value="CAI9936557.1"/>
    <property type="molecule type" value="Genomic_DNA"/>
</dbReference>
<dbReference type="InterPro" id="IPR006689">
    <property type="entry name" value="Small_GTPase_ARF/SAR"/>
</dbReference>
<dbReference type="SUPFAM" id="SSF52540">
    <property type="entry name" value="P-loop containing nucleoside triphosphate hydrolases"/>
    <property type="match status" value="1"/>
</dbReference>
<reference evidence="5 6" key="2">
    <citation type="submission" date="2024-07" db="EMBL/GenBank/DDBJ databases">
        <authorList>
            <person name="Akdeniz Z."/>
        </authorList>
    </citation>
    <scope>NUCLEOTIDE SEQUENCE [LARGE SCALE GENOMIC DNA]</scope>
</reference>
<evidence type="ECO:0000313" key="6">
    <source>
        <dbReference type="Proteomes" id="UP001642409"/>
    </source>
</evidence>
<evidence type="ECO:0000256" key="3">
    <source>
        <dbReference type="PIRSR" id="PIRSR606689-1"/>
    </source>
</evidence>
<keyword evidence="6" id="KW-1185">Reference proteome</keyword>
<dbReference type="GO" id="GO:0003924">
    <property type="term" value="F:GTPase activity"/>
    <property type="evidence" value="ECO:0007669"/>
    <property type="project" value="InterPro"/>
</dbReference>
<dbReference type="AlphaFoldDB" id="A0AA86PJ42"/>
<dbReference type="PANTHER" id="PTHR11711">
    <property type="entry name" value="ADP RIBOSYLATION FACTOR-RELATED"/>
    <property type="match status" value="1"/>
</dbReference>
<protein>
    <submittedName>
        <fullName evidence="4">ADP-ribosylation factor</fullName>
    </submittedName>
    <submittedName>
        <fullName evidence="5">ADP-ribosylation_factor</fullName>
    </submittedName>
</protein>
<keyword evidence="1 3" id="KW-0547">Nucleotide-binding</keyword>
<sequence length="156" mass="18129">MMNSAFGTLVSKIKYNQCVMIGHPLSGKKSLMQHYQLCPDEFSYYKSLKFNIWDLFNKEAPIMQYFFTNIKAVIIVFDVQNLNSDLLLKLSNYEELQNAPFLILINKVDQIAEPVLNEIIQMLETGQIKQKWRIQMCSAKTGLGVWEGLDWLDKNL</sequence>
<evidence type="ECO:0000256" key="1">
    <source>
        <dbReference type="ARBA" id="ARBA00022741"/>
    </source>
</evidence>
<gene>
    <name evidence="4" type="ORF">HINF_LOCUS24202</name>
    <name evidence="5" type="ORF">HINF_LOCUS49139</name>
</gene>
<comment type="caution">
    <text evidence="4">The sequence shown here is derived from an EMBL/GenBank/DDBJ whole genome shotgun (WGS) entry which is preliminary data.</text>
</comment>
<feature type="binding site" evidence="3">
    <location>
        <begin position="106"/>
        <end position="109"/>
    </location>
    <ligand>
        <name>GTP</name>
        <dbReference type="ChEBI" id="CHEBI:37565"/>
    </ligand>
</feature>
<dbReference type="EMBL" id="CAXDID020000229">
    <property type="protein sequence ID" value="CAL6060257.1"/>
    <property type="molecule type" value="Genomic_DNA"/>
</dbReference>
<dbReference type="Gene3D" id="3.40.50.300">
    <property type="entry name" value="P-loop containing nucleotide triphosphate hydrolases"/>
    <property type="match status" value="1"/>
</dbReference>
<name>A0AA86PJ42_9EUKA</name>
<organism evidence="4">
    <name type="scientific">Hexamita inflata</name>
    <dbReference type="NCBI Taxonomy" id="28002"/>
    <lineage>
        <taxon>Eukaryota</taxon>
        <taxon>Metamonada</taxon>
        <taxon>Diplomonadida</taxon>
        <taxon>Hexamitidae</taxon>
        <taxon>Hexamitinae</taxon>
        <taxon>Hexamita</taxon>
    </lineage>
</organism>